<accession>A0A521ARX5</accession>
<dbReference type="AlphaFoldDB" id="A0A521ARX5"/>
<dbReference type="InterPro" id="IPR007227">
    <property type="entry name" value="Cell_shape_determining_MreD"/>
</dbReference>
<feature type="transmembrane region" description="Helical" evidence="8">
    <location>
        <begin position="33"/>
        <end position="51"/>
    </location>
</feature>
<evidence type="ECO:0000256" key="2">
    <source>
        <dbReference type="ARBA" id="ARBA00007776"/>
    </source>
</evidence>
<dbReference type="Pfam" id="PF04093">
    <property type="entry name" value="MreD"/>
    <property type="match status" value="1"/>
</dbReference>
<evidence type="ECO:0000256" key="4">
    <source>
        <dbReference type="ARBA" id="ARBA00022692"/>
    </source>
</evidence>
<keyword evidence="10" id="KW-1185">Reference proteome</keyword>
<evidence type="ECO:0000256" key="3">
    <source>
        <dbReference type="ARBA" id="ARBA00022475"/>
    </source>
</evidence>
<name>A0A521ARX5_9BACL</name>
<feature type="transmembrane region" description="Helical" evidence="8">
    <location>
        <begin position="137"/>
        <end position="156"/>
    </location>
</feature>
<evidence type="ECO:0000313" key="9">
    <source>
        <dbReference type="EMBL" id="SMO37593.1"/>
    </source>
</evidence>
<dbReference type="Proteomes" id="UP000315636">
    <property type="component" value="Unassembled WGS sequence"/>
</dbReference>
<dbReference type="EMBL" id="FXTI01000001">
    <property type="protein sequence ID" value="SMO37593.1"/>
    <property type="molecule type" value="Genomic_DNA"/>
</dbReference>
<dbReference type="RefSeq" id="WP_142504003.1">
    <property type="nucleotide sequence ID" value="NZ_FXTI01000001.1"/>
</dbReference>
<dbReference type="GO" id="GO:0008360">
    <property type="term" value="P:regulation of cell shape"/>
    <property type="evidence" value="ECO:0007669"/>
    <property type="project" value="UniProtKB-KW"/>
</dbReference>
<feature type="transmembrane region" description="Helical" evidence="8">
    <location>
        <begin position="58"/>
        <end position="82"/>
    </location>
</feature>
<comment type="similarity">
    <text evidence="2">Belongs to the MreD family.</text>
</comment>
<protein>
    <submittedName>
        <fullName evidence="9">Rod shape-determining protein MreD</fullName>
    </submittedName>
</protein>
<keyword evidence="7 8" id="KW-0472">Membrane</keyword>
<organism evidence="9 10">
    <name type="scientific">Melghirimyces algeriensis</name>
    <dbReference type="NCBI Taxonomy" id="910412"/>
    <lineage>
        <taxon>Bacteria</taxon>
        <taxon>Bacillati</taxon>
        <taxon>Bacillota</taxon>
        <taxon>Bacilli</taxon>
        <taxon>Bacillales</taxon>
        <taxon>Thermoactinomycetaceae</taxon>
        <taxon>Melghirimyces</taxon>
    </lineage>
</organism>
<dbReference type="GO" id="GO:0005886">
    <property type="term" value="C:plasma membrane"/>
    <property type="evidence" value="ECO:0007669"/>
    <property type="project" value="UniProtKB-SubCell"/>
</dbReference>
<keyword evidence="3" id="KW-1003">Cell membrane</keyword>
<evidence type="ECO:0000256" key="1">
    <source>
        <dbReference type="ARBA" id="ARBA00004651"/>
    </source>
</evidence>
<feature type="transmembrane region" description="Helical" evidence="8">
    <location>
        <begin position="102"/>
        <end position="125"/>
    </location>
</feature>
<keyword evidence="5" id="KW-0133">Cell shape</keyword>
<keyword evidence="4 8" id="KW-0812">Transmembrane</keyword>
<sequence>MPVSWMFIGFLSFFFLLEGTVLQFVAPQAWGSSIVWIPQLVTSGIIIYSLYQGRKPGLIYGFCFGLIYDVVHGQAIGVYAFSTALVGYFSGLISRQLFSGSTVALLTTAICQAVHLFMSYGWFRLFNITEVPWKEAAVYHIVPSVLINMVLAYPIYRLVLWMIKRTGSRSIQLFE</sequence>
<comment type="subcellular location">
    <subcellularLocation>
        <location evidence="1">Cell membrane</location>
        <topology evidence="1">Multi-pass membrane protein</topology>
    </subcellularLocation>
</comment>
<evidence type="ECO:0000256" key="5">
    <source>
        <dbReference type="ARBA" id="ARBA00022960"/>
    </source>
</evidence>
<gene>
    <name evidence="9" type="ORF">SAMN06264849_101309</name>
</gene>
<evidence type="ECO:0000256" key="7">
    <source>
        <dbReference type="ARBA" id="ARBA00023136"/>
    </source>
</evidence>
<evidence type="ECO:0000313" key="10">
    <source>
        <dbReference type="Proteomes" id="UP000315636"/>
    </source>
</evidence>
<evidence type="ECO:0000256" key="8">
    <source>
        <dbReference type="SAM" id="Phobius"/>
    </source>
</evidence>
<reference evidence="9 10" key="1">
    <citation type="submission" date="2017-05" db="EMBL/GenBank/DDBJ databases">
        <authorList>
            <person name="Varghese N."/>
            <person name="Submissions S."/>
        </authorList>
    </citation>
    <scope>NUCLEOTIDE SEQUENCE [LARGE SCALE GENOMIC DNA]</scope>
    <source>
        <strain evidence="9 10">DSM 45474</strain>
    </source>
</reference>
<keyword evidence="6 8" id="KW-1133">Transmembrane helix</keyword>
<proteinExistence type="inferred from homology"/>
<dbReference type="OrthoDB" id="2678464at2"/>
<dbReference type="NCBIfam" id="TIGR03426">
    <property type="entry name" value="shape_MreD"/>
    <property type="match status" value="1"/>
</dbReference>
<evidence type="ECO:0000256" key="6">
    <source>
        <dbReference type="ARBA" id="ARBA00022989"/>
    </source>
</evidence>